<reference evidence="2" key="1">
    <citation type="journal article" date="2019" name="Int. J. Syst. Evol. Microbiol.">
        <title>The Global Catalogue of Microorganisms (GCM) 10K type strain sequencing project: providing services to taxonomists for standard genome sequencing and annotation.</title>
        <authorList>
            <consortium name="The Broad Institute Genomics Platform"/>
            <consortium name="The Broad Institute Genome Sequencing Center for Infectious Disease"/>
            <person name="Wu L."/>
            <person name="Ma J."/>
        </authorList>
    </citation>
    <scope>NUCLEOTIDE SEQUENCE [LARGE SCALE GENOMIC DNA]</scope>
    <source>
        <strain evidence="2">CGMCC 1.15180</strain>
    </source>
</reference>
<evidence type="ECO:0000313" key="1">
    <source>
        <dbReference type="EMBL" id="MFC6064150.1"/>
    </source>
</evidence>
<protein>
    <submittedName>
        <fullName evidence="1">Uncharacterized protein</fullName>
    </submittedName>
</protein>
<gene>
    <name evidence="1" type="ORF">ACFP4F_16565</name>
</gene>
<dbReference type="EMBL" id="JBHSPX010000004">
    <property type="protein sequence ID" value="MFC6064150.1"/>
    <property type="molecule type" value="Genomic_DNA"/>
</dbReference>
<proteinExistence type="predicted"/>
<sequence>MILFPDAGTELSHQQGVGAQIVEEVTVDRHSVDMYDACHDLGEGIFDGNRRITPLSLCDVARGGVQLNC</sequence>
<dbReference type="RefSeq" id="WP_245659267.1">
    <property type="nucleotide sequence ID" value="NZ_JBHSPX010000004.1"/>
</dbReference>
<evidence type="ECO:0000313" key="2">
    <source>
        <dbReference type="Proteomes" id="UP001596139"/>
    </source>
</evidence>
<organism evidence="1 2">
    <name type="scientific">Streptomyces ochraceiscleroticus</name>
    <dbReference type="NCBI Taxonomy" id="47761"/>
    <lineage>
        <taxon>Bacteria</taxon>
        <taxon>Bacillati</taxon>
        <taxon>Actinomycetota</taxon>
        <taxon>Actinomycetes</taxon>
        <taxon>Kitasatosporales</taxon>
        <taxon>Streptomycetaceae</taxon>
        <taxon>Streptomyces</taxon>
    </lineage>
</organism>
<comment type="caution">
    <text evidence="1">The sequence shown here is derived from an EMBL/GenBank/DDBJ whole genome shotgun (WGS) entry which is preliminary data.</text>
</comment>
<dbReference type="Proteomes" id="UP001596139">
    <property type="component" value="Unassembled WGS sequence"/>
</dbReference>
<accession>A0ABW1MKE2</accession>
<keyword evidence="2" id="KW-1185">Reference proteome</keyword>
<name>A0ABW1MKE2_9ACTN</name>